<dbReference type="GO" id="GO:0005634">
    <property type="term" value="C:nucleus"/>
    <property type="evidence" value="ECO:0007669"/>
    <property type="project" value="TreeGrafter"/>
</dbReference>
<evidence type="ECO:0000256" key="1">
    <source>
        <dbReference type="SAM" id="MobiDB-lite"/>
    </source>
</evidence>
<dbReference type="PANTHER" id="PTHR16161">
    <property type="entry name" value="TRANSCRIPTIONAL PROTEIN SWT1"/>
    <property type="match status" value="1"/>
</dbReference>
<dbReference type="InterPro" id="IPR029060">
    <property type="entry name" value="PIN-like_dom_sf"/>
</dbReference>
<dbReference type="GeneID" id="37272437"/>
<dbReference type="OrthoDB" id="2017974at2759"/>
<protein>
    <recommendedName>
        <fullName evidence="2">PIN domain-containing protein</fullName>
    </recommendedName>
</protein>
<organism evidence="3 4">
    <name type="scientific">Tilletiopsis washingtonensis</name>
    <dbReference type="NCBI Taxonomy" id="58919"/>
    <lineage>
        <taxon>Eukaryota</taxon>
        <taxon>Fungi</taxon>
        <taxon>Dikarya</taxon>
        <taxon>Basidiomycota</taxon>
        <taxon>Ustilaginomycotina</taxon>
        <taxon>Exobasidiomycetes</taxon>
        <taxon>Entylomatales</taxon>
        <taxon>Entylomatales incertae sedis</taxon>
        <taxon>Tilletiopsis</taxon>
    </lineage>
</organism>
<keyword evidence="4" id="KW-1185">Reference proteome</keyword>
<dbReference type="Gene3D" id="3.40.50.1010">
    <property type="entry name" value="5'-nuclease"/>
    <property type="match status" value="1"/>
</dbReference>
<gene>
    <name evidence="3" type="ORF">FA09DRAFT_357985</name>
</gene>
<dbReference type="InterPro" id="IPR002716">
    <property type="entry name" value="PIN_dom"/>
</dbReference>
<sequence length="414" mass="43827">MPSYADLYSPYVADALPVRVTIERGAAPGSEVWLEEIGMDEGADADAAQTLQGEIDGPAGSAVQPVERLEADVRALGRSIVVIDTNTLVSSLALVQELQVRTLTLNVQAVLGGTSPAPLTLIVPSIVLAELDGLKRSAEPRGPADAGGSRRTLGAAARDATRWILQAVQVQKHLRLRGPAGEDVSLPQSAWSLHVQLSQHERSMALPVTMSPDDRIIALAVHLQAETGLTALLFSSDVNCRARAEVEGLRTLAVHEVLGRPGAASQLAPTAQESQLAVTQLLQQWSLQIEEASTSTSMHAQPMRQQADMSYRTPAVLIDDEMEDVKIEPAGVPARVVAQPATNPALQHAAAHHADSGLAHFTPSSCTPELNPHTTFGSDRGAAKAWSGATARSGTSSSASFWASSSTSTRRQQW</sequence>
<dbReference type="AlphaFoldDB" id="A0A316ZI21"/>
<name>A0A316ZI21_9BASI</name>
<dbReference type="RefSeq" id="XP_025601689.1">
    <property type="nucleotide sequence ID" value="XM_025744893.1"/>
</dbReference>
<dbReference type="EMBL" id="KZ819283">
    <property type="protein sequence ID" value="PWO01411.1"/>
    <property type="molecule type" value="Genomic_DNA"/>
</dbReference>
<evidence type="ECO:0000259" key="2">
    <source>
        <dbReference type="Pfam" id="PF13638"/>
    </source>
</evidence>
<proteinExistence type="predicted"/>
<feature type="domain" description="PIN" evidence="2">
    <location>
        <begin position="81"/>
        <end position="252"/>
    </location>
</feature>
<dbReference type="InterPro" id="IPR052626">
    <property type="entry name" value="SWT1_Regulator"/>
</dbReference>
<feature type="region of interest" description="Disordered" evidence="1">
    <location>
        <begin position="373"/>
        <end position="414"/>
    </location>
</feature>
<dbReference type="SUPFAM" id="SSF88723">
    <property type="entry name" value="PIN domain-like"/>
    <property type="match status" value="1"/>
</dbReference>
<evidence type="ECO:0000313" key="3">
    <source>
        <dbReference type="EMBL" id="PWO01411.1"/>
    </source>
</evidence>
<accession>A0A316ZI21</accession>
<reference evidence="3 4" key="1">
    <citation type="journal article" date="2018" name="Mol. Biol. Evol.">
        <title>Broad Genomic Sampling Reveals a Smut Pathogenic Ancestry of the Fungal Clade Ustilaginomycotina.</title>
        <authorList>
            <person name="Kijpornyongpan T."/>
            <person name="Mondo S.J."/>
            <person name="Barry K."/>
            <person name="Sandor L."/>
            <person name="Lee J."/>
            <person name="Lipzen A."/>
            <person name="Pangilinan J."/>
            <person name="LaButti K."/>
            <person name="Hainaut M."/>
            <person name="Henrissat B."/>
            <person name="Grigoriev I.V."/>
            <person name="Spatafora J.W."/>
            <person name="Aime M.C."/>
        </authorList>
    </citation>
    <scope>NUCLEOTIDE SEQUENCE [LARGE SCALE GENOMIC DNA]</scope>
    <source>
        <strain evidence="3 4">MCA 4186</strain>
    </source>
</reference>
<dbReference type="Pfam" id="PF13638">
    <property type="entry name" value="PIN_4"/>
    <property type="match status" value="1"/>
</dbReference>
<dbReference type="PANTHER" id="PTHR16161:SF0">
    <property type="entry name" value="TRANSCRIPTIONAL PROTEIN SWT1"/>
    <property type="match status" value="1"/>
</dbReference>
<feature type="compositionally biased region" description="Low complexity" evidence="1">
    <location>
        <begin position="385"/>
        <end position="414"/>
    </location>
</feature>
<dbReference type="GO" id="GO:0004540">
    <property type="term" value="F:RNA nuclease activity"/>
    <property type="evidence" value="ECO:0007669"/>
    <property type="project" value="UniProtKB-ARBA"/>
</dbReference>
<evidence type="ECO:0000313" key="4">
    <source>
        <dbReference type="Proteomes" id="UP000245946"/>
    </source>
</evidence>
<dbReference type="Proteomes" id="UP000245946">
    <property type="component" value="Unassembled WGS sequence"/>
</dbReference>